<dbReference type="PROSITE" id="PS50112">
    <property type="entry name" value="PAS"/>
    <property type="match status" value="1"/>
</dbReference>
<dbReference type="RefSeq" id="WP_218561874.1">
    <property type="nucleotide sequence ID" value="NZ_CP076642.1"/>
</dbReference>
<evidence type="ECO:0000313" key="4">
    <source>
        <dbReference type="Proteomes" id="UP000694232"/>
    </source>
</evidence>
<dbReference type="SMART" id="SM00086">
    <property type="entry name" value="PAC"/>
    <property type="match status" value="1"/>
</dbReference>
<dbReference type="InterPro" id="IPR000014">
    <property type="entry name" value="PAS"/>
</dbReference>
<name>A0A975U6I0_9VIBR</name>
<gene>
    <name evidence="3" type="ORF">KNV97_00905</name>
</gene>
<feature type="transmembrane region" description="Helical" evidence="1">
    <location>
        <begin position="153"/>
        <end position="173"/>
    </location>
</feature>
<sequence>MSNKRNVHVVDSEVTFSKDEQLVSVTDKRGVIRYANKEFCRVAGFEESELVGKNHNMVRHPDMPKAAFADMWAKLQAGLEWRGAVKNRCKDGRYYWVDAFVTPVFENGELTGYQSVRTVLEPRVRQRAEKMYAQINRGVNVGEKWWFSHTFRLALFAAISLGLCVGALALPWLSFIVPFVALACFYPEIFAASRSIADMKAHYDSVSRYVFFGTSPCSVIQFSDALHRGRARTILGRVGDGAKVLMDSVTLLEGASKKSP</sequence>
<evidence type="ECO:0000259" key="2">
    <source>
        <dbReference type="PROSITE" id="PS50112"/>
    </source>
</evidence>
<dbReference type="EMBL" id="CP076642">
    <property type="protein sequence ID" value="QXO16119.1"/>
    <property type="molecule type" value="Genomic_DNA"/>
</dbReference>
<organism evidence="3 4">
    <name type="scientific">Vibrio ostreae</name>
    <dbReference type="NCBI Taxonomy" id="2841925"/>
    <lineage>
        <taxon>Bacteria</taxon>
        <taxon>Pseudomonadati</taxon>
        <taxon>Pseudomonadota</taxon>
        <taxon>Gammaproteobacteria</taxon>
        <taxon>Vibrionales</taxon>
        <taxon>Vibrionaceae</taxon>
        <taxon>Vibrio</taxon>
    </lineage>
</organism>
<dbReference type="InterPro" id="IPR001610">
    <property type="entry name" value="PAC"/>
</dbReference>
<dbReference type="Proteomes" id="UP000694232">
    <property type="component" value="Chromosome 2"/>
</dbReference>
<protein>
    <submittedName>
        <fullName evidence="3">PAS domain-containing protein</fullName>
    </submittedName>
</protein>
<dbReference type="InterPro" id="IPR013655">
    <property type="entry name" value="PAS_fold_3"/>
</dbReference>
<dbReference type="CDD" id="cd00130">
    <property type="entry name" value="PAS"/>
    <property type="match status" value="1"/>
</dbReference>
<evidence type="ECO:0000256" key="1">
    <source>
        <dbReference type="SAM" id="Phobius"/>
    </source>
</evidence>
<dbReference type="AlphaFoldDB" id="A0A975U6I0"/>
<keyword evidence="1" id="KW-0812">Transmembrane</keyword>
<keyword evidence="1" id="KW-1133">Transmembrane helix</keyword>
<dbReference type="Pfam" id="PF08447">
    <property type="entry name" value="PAS_3"/>
    <property type="match status" value="1"/>
</dbReference>
<evidence type="ECO:0000313" key="3">
    <source>
        <dbReference type="EMBL" id="QXO16119.1"/>
    </source>
</evidence>
<reference evidence="3" key="1">
    <citation type="submission" date="2021-06" db="EMBL/GenBank/DDBJ databases">
        <title>Vibrio nov. sp., novel gut bacterium isolated from Yellow Sea oyster.</title>
        <authorList>
            <person name="Muhammad N."/>
            <person name="Nguyen T.H."/>
            <person name="Lee Y.-J."/>
            <person name="Ko J."/>
            <person name="Kim S.-G."/>
        </authorList>
    </citation>
    <scope>NUCLEOTIDE SEQUENCE</scope>
    <source>
        <strain evidence="3">OG9-811</strain>
    </source>
</reference>
<keyword evidence="1" id="KW-0472">Membrane</keyword>
<dbReference type="KEGG" id="vos:KNV97_00905"/>
<dbReference type="NCBIfam" id="TIGR00229">
    <property type="entry name" value="sensory_box"/>
    <property type="match status" value="1"/>
</dbReference>
<feature type="domain" description="PAS" evidence="2">
    <location>
        <begin position="23"/>
        <end position="62"/>
    </location>
</feature>
<proteinExistence type="predicted"/>
<accession>A0A975U6I0</accession>
<keyword evidence="4" id="KW-1185">Reference proteome</keyword>